<protein>
    <recommendedName>
        <fullName evidence="9">Membrane fusion protein (MFP) family protein</fullName>
    </recommendedName>
</protein>
<dbReference type="RefSeq" id="WP_082924537.1">
    <property type="nucleotide sequence ID" value="NZ_BMIO01000017.1"/>
</dbReference>
<dbReference type="PRINTS" id="PR01490">
    <property type="entry name" value="RTXTOXIND"/>
</dbReference>
<dbReference type="Pfam" id="PF26002">
    <property type="entry name" value="Beta-barrel_AprE"/>
    <property type="match status" value="1"/>
</dbReference>
<keyword evidence="8 9" id="KW-0472">Membrane</keyword>
<dbReference type="Gene3D" id="2.40.30.170">
    <property type="match status" value="1"/>
</dbReference>
<keyword evidence="5 9" id="KW-0997">Cell inner membrane</keyword>
<gene>
    <name evidence="13" type="ORF">GCM10010989_30270</name>
</gene>
<evidence type="ECO:0000256" key="1">
    <source>
        <dbReference type="ARBA" id="ARBA00004377"/>
    </source>
</evidence>
<dbReference type="InterPro" id="IPR058781">
    <property type="entry name" value="HH_AprE-like"/>
</dbReference>
<feature type="transmembrane region" description="Helical" evidence="9">
    <location>
        <begin position="28"/>
        <end position="46"/>
    </location>
</feature>
<dbReference type="Pfam" id="PF25994">
    <property type="entry name" value="HH_AprE"/>
    <property type="match status" value="1"/>
</dbReference>
<keyword evidence="6 9" id="KW-0812">Transmembrane</keyword>
<evidence type="ECO:0000256" key="5">
    <source>
        <dbReference type="ARBA" id="ARBA00022519"/>
    </source>
</evidence>
<feature type="coiled-coil region" evidence="10">
    <location>
        <begin position="218"/>
        <end position="252"/>
    </location>
</feature>
<evidence type="ECO:0000256" key="3">
    <source>
        <dbReference type="ARBA" id="ARBA00022448"/>
    </source>
</evidence>
<dbReference type="SUPFAM" id="SSF111369">
    <property type="entry name" value="HlyD-like secretion proteins"/>
    <property type="match status" value="2"/>
</dbReference>
<evidence type="ECO:0000256" key="4">
    <source>
        <dbReference type="ARBA" id="ARBA00022475"/>
    </source>
</evidence>
<dbReference type="AlphaFoldDB" id="A0A917DMW7"/>
<dbReference type="OrthoDB" id="9810980at2"/>
<keyword evidence="14" id="KW-1185">Reference proteome</keyword>
<feature type="domain" description="AprE-like long alpha-helical hairpin" evidence="11">
    <location>
        <begin position="103"/>
        <end position="281"/>
    </location>
</feature>
<dbReference type="InterPro" id="IPR050739">
    <property type="entry name" value="MFP"/>
</dbReference>
<evidence type="ECO:0000313" key="14">
    <source>
        <dbReference type="Proteomes" id="UP000598997"/>
    </source>
</evidence>
<evidence type="ECO:0000259" key="11">
    <source>
        <dbReference type="Pfam" id="PF25994"/>
    </source>
</evidence>
<comment type="similarity">
    <text evidence="2 9">Belongs to the membrane fusion protein (MFP) (TC 8.A.1) family.</text>
</comment>
<dbReference type="NCBIfam" id="TIGR01843">
    <property type="entry name" value="type_I_hlyD"/>
    <property type="match status" value="1"/>
</dbReference>
<keyword evidence="7 9" id="KW-1133">Transmembrane helix</keyword>
<dbReference type="PANTHER" id="PTHR30386:SF26">
    <property type="entry name" value="TRANSPORT PROTEIN COMB"/>
    <property type="match status" value="1"/>
</dbReference>
<feature type="domain" description="AprE-like beta-barrel" evidence="12">
    <location>
        <begin position="323"/>
        <end position="410"/>
    </location>
</feature>
<comment type="subcellular location">
    <subcellularLocation>
        <location evidence="1 9">Cell inner membrane</location>
        <topology evidence="1 9">Single-pass membrane protein</topology>
    </subcellularLocation>
</comment>
<evidence type="ECO:0000256" key="9">
    <source>
        <dbReference type="RuleBase" id="RU365093"/>
    </source>
</evidence>
<sequence length="435" mass="46722">MNALLDSLKGGEATIETQEYTARKSANIVLWIILGFVVVFFLWASLTQIDRTVRGEGRVVPSSKLQVVSNLEGGIVEEILVKAGQQVQQGDVLVRLSPTLTGAAFGSSTAEVQALEAKIARLNAEVRGTTPDYGAAPDGQVEIESSLHNARMAELNGAMAAAAARVHQAERHVVESRSLLEAKRSNLTTARQELEMLRPLVPTKVISKVEFIKAENAALVAQKEVDSAEAALARAQASVAEASAQSAQARSDWLTRSGSELSQAQAELSAKQLQLPALSDRMDRTVIRAPMAGLVNRVLVTTVGGSVNAGMPIAEIVPSDDALYVEAKVRPSDIANIRLGQEAKLEITAYNRAVFGTLEGTVTSISPDAVEDENLRENFYLVEVQTTDTLRDKDGKPLPIGPGMVANVNLLGEKRSILSYIFTPITRLSQTAFRD</sequence>
<evidence type="ECO:0000259" key="12">
    <source>
        <dbReference type="Pfam" id="PF26002"/>
    </source>
</evidence>
<name>A0A917DMW7_9SPHN</name>
<dbReference type="Gene3D" id="2.40.50.100">
    <property type="match status" value="1"/>
</dbReference>
<dbReference type="Proteomes" id="UP000598997">
    <property type="component" value="Unassembled WGS sequence"/>
</dbReference>
<dbReference type="InterPro" id="IPR058982">
    <property type="entry name" value="Beta-barrel_AprE"/>
</dbReference>
<evidence type="ECO:0000313" key="13">
    <source>
        <dbReference type="EMBL" id="GGD54038.1"/>
    </source>
</evidence>
<dbReference type="GO" id="GO:0005886">
    <property type="term" value="C:plasma membrane"/>
    <property type="evidence" value="ECO:0007669"/>
    <property type="project" value="UniProtKB-SubCell"/>
</dbReference>
<evidence type="ECO:0000256" key="6">
    <source>
        <dbReference type="ARBA" id="ARBA00022692"/>
    </source>
</evidence>
<evidence type="ECO:0000256" key="10">
    <source>
        <dbReference type="SAM" id="Coils"/>
    </source>
</evidence>
<keyword evidence="10" id="KW-0175">Coiled coil</keyword>
<dbReference type="PANTHER" id="PTHR30386">
    <property type="entry name" value="MEMBRANE FUSION SUBUNIT OF EMRAB-TOLC MULTIDRUG EFFLUX PUMP"/>
    <property type="match status" value="1"/>
</dbReference>
<evidence type="ECO:0000256" key="8">
    <source>
        <dbReference type="ARBA" id="ARBA00023136"/>
    </source>
</evidence>
<dbReference type="EMBL" id="BMIO01000017">
    <property type="protein sequence ID" value="GGD54038.1"/>
    <property type="molecule type" value="Genomic_DNA"/>
</dbReference>
<reference evidence="13 14" key="1">
    <citation type="journal article" date="2014" name="Int. J. Syst. Evol. Microbiol.">
        <title>Complete genome sequence of Corynebacterium casei LMG S-19264T (=DSM 44701T), isolated from a smear-ripened cheese.</title>
        <authorList>
            <consortium name="US DOE Joint Genome Institute (JGI-PGF)"/>
            <person name="Walter F."/>
            <person name="Albersmeier A."/>
            <person name="Kalinowski J."/>
            <person name="Ruckert C."/>
        </authorList>
    </citation>
    <scope>NUCLEOTIDE SEQUENCE [LARGE SCALE GENOMIC DNA]</scope>
    <source>
        <strain evidence="13 14">CGMCC 1.15358</strain>
    </source>
</reference>
<organism evidence="13 14">
    <name type="scientific">Croceicoccus pelagius</name>
    <dbReference type="NCBI Taxonomy" id="1703341"/>
    <lineage>
        <taxon>Bacteria</taxon>
        <taxon>Pseudomonadati</taxon>
        <taxon>Pseudomonadota</taxon>
        <taxon>Alphaproteobacteria</taxon>
        <taxon>Sphingomonadales</taxon>
        <taxon>Erythrobacteraceae</taxon>
        <taxon>Croceicoccus</taxon>
    </lineage>
</organism>
<dbReference type="InterPro" id="IPR010129">
    <property type="entry name" value="T1SS_HlyD"/>
</dbReference>
<dbReference type="GO" id="GO:0015031">
    <property type="term" value="P:protein transport"/>
    <property type="evidence" value="ECO:0007669"/>
    <property type="project" value="InterPro"/>
</dbReference>
<evidence type="ECO:0000256" key="7">
    <source>
        <dbReference type="ARBA" id="ARBA00022989"/>
    </source>
</evidence>
<comment type="caution">
    <text evidence="13">The sequence shown here is derived from an EMBL/GenBank/DDBJ whole genome shotgun (WGS) entry which is preliminary data.</text>
</comment>
<proteinExistence type="inferred from homology"/>
<evidence type="ECO:0000256" key="2">
    <source>
        <dbReference type="ARBA" id="ARBA00009477"/>
    </source>
</evidence>
<keyword evidence="4 9" id="KW-1003">Cell membrane</keyword>
<keyword evidence="3 9" id="KW-0813">Transport</keyword>
<accession>A0A917DMW7</accession>